<dbReference type="EMBL" id="JAQQWE010000006">
    <property type="protein sequence ID" value="KAK7948236.1"/>
    <property type="molecule type" value="Genomic_DNA"/>
</dbReference>
<dbReference type="RefSeq" id="XP_066697742.1">
    <property type="nucleotide sequence ID" value="XM_066845344.1"/>
</dbReference>
<dbReference type="SUPFAM" id="SSF48439">
    <property type="entry name" value="Protein prenylyltransferase"/>
    <property type="match status" value="1"/>
</dbReference>
<organism evidence="5 6">
    <name type="scientific">Apiospora aurea</name>
    <dbReference type="NCBI Taxonomy" id="335848"/>
    <lineage>
        <taxon>Eukaryota</taxon>
        <taxon>Fungi</taxon>
        <taxon>Dikarya</taxon>
        <taxon>Ascomycota</taxon>
        <taxon>Pezizomycotina</taxon>
        <taxon>Sordariomycetes</taxon>
        <taxon>Xylariomycetidae</taxon>
        <taxon>Amphisphaeriales</taxon>
        <taxon>Apiosporaceae</taxon>
        <taxon>Apiospora</taxon>
    </lineage>
</organism>
<sequence length="319" mass="36820">MWSEDPSTVYRDISSILNHPPGDGLLEIELLGSSHPLEAGVHFLQDENAIAIPKLRLVQAFFVAREILSEHLLKPTTPQRRRPKKFIVSRLQAGALPAQLMQAEQQFVDSLLTSRLHRHTKSPTLWSHRRWLIQNLGSLRASERIRSDLINVVMIAAERHPRNYYAWSHARWLFDVSRKDESFSPLLYKTLVDDVKNWCFKHHDDISGWTYLQWILVRIEDVEEGQKLCSLVLQDTLNIVQSFHWTNVSVWDFLQMLVARGFIRRELFELFLRVNESLSLSASSTEDAGGSSASRTLLRARQWAAQNREGELSNGPLHI</sequence>
<keyword evidence="4" id="KW-0677">Repeat</keyword>
<dbReference type="PANTHER" id="PTHR11129">
    <property type="entry name" value="PROTEIN FARNESYLTRANSFERASE ALPHA SUBUNIT/RAB GERANYLGERANYL TRANSFERASE ALPHA SUBUNIT"/>
    <property type="match status" value="1"/>
</dbReference>
<dbReference type="Gene3D" id="1.25.40.120">
    <property type="entry name" value="Protein prenylyltransferase"/>
    <property type="match status" value="1"/>
</dbReference>
<reference evidence="5 6" key="1">
    <citation type="submission" date="2023-01" db="EMBL/GenBank/DDBJ databases">
        <title>Analysis of 21 Apiospora genomes using comparative genomics revels a genus with tremendous synthesis potential of carbohydrate active enzymes and secondary metabolites.</title>
        <authorList>
            <person name="Sorensen T."/>
        </authorList>
    </citation>
    <scope>NUCLEOTIDE SEQUENCE [LARGE SCALE GENOMIC DNA]</scope>
    <source>
        <strain evidence="5 6">CBS 24483</strain>
    </source>
</reference>
<evidence type="ECO:0000256" key="2">
    <source>
        <dbReference type="ARBA" id="ARBA00022602"/>
    </source>
</evidence>
<evidence type="ECO:0000256" key="1">
    <source>
        <dbReference type="ARBA" id="ARBA00006734"/>
    </source>
</evidence>
<keyword evidence="2" id="KW-0637">Prenyltransferase</keyword>
<dbReference type="Proteomes" id="UP001391051">
    <property type="component" value="Unassembled WGS sequence"/>
</dbReference>
<keyword evidence="6" id="KW-1185">Reference proteome</keyword>
<protein>
    <submittedName>
        <fullName evidence="5">Uncharacterized protein</fullName>
    </submittedName>
</protein>
<accession>A0ABR1Q809</accession>
<comment type="caution">
    <text evidence="5">The sequence shown here is derived from an EMBL/GenBank/DDBJ whole genome shotgun (WGS) entry which is preliminary data.</text>
</comment>
<dbReference type="PANTHER" id="PTHR11129:SF3">
    <property type="entry name" value="PROTEIN PRENYLTRANSFERASE ALPHA SUBUNIT REPEAT-CONTAINING PROTEIN 1"/>
    <property type="match status" value="1"/>
</dbReference>
<dbReference type="InterPro" id="IPR002088">
    <property type="entry name" value="Prenyl_trans_a"/>
</dbReference>
<proteinExistence type="inferred from homology"/>
<evidence type="ECO:0000256" key="4">
    <source>
        <dbReference type="ARBA" id="ARBA00022737"/>
    </source>
</evidence>
<evidence type="ECO:0000256" key="3">
    <source>
        <dbReference type="ARBA" id="ARBA00022679"/>
    </source>
</evidence>
<evidence type="ECO:0000313" key="6">
    <source>
        <dbReference type="Proteomes" id="UP001391051"/>
    </source>
</evidence>
<comment type="similarity">
    <text evidence="1">Belongs to the protein prenyltransferase subunit alpha family.</text>
</comment>
<dbReference type="Pfam" id="PF01239">
    <property type="entry name" value="PPTA"/>
    <property type="match status" value="3"/>
</dbReference>
<gene>
    <name evidence="5" type="ORF">PG986_009122</name>
</gene>
<dbReference type="GeneID" id="92078406"/>
<keyword evidence="3" id="KW-0808">Transferase</keyword>
<evidence type="ECO:0000313" key="5">
    <source>
        <dbReference type="EMBL" id="KAK7948236.1"/>
    </source>
</evidence>
<name>A0ABR1Q809_9PEZI</name>